<feature type="coiled-coil region" evidence="1">
    <location>
        <begin position="91"/>
        <end position="160"/>
    </location>
</feature>
<dbReference type="InParanoid" id="E3LAF3"/>
<name>E3LAF3_PUCGT</name>
<keyword evidence="1" id="KW-0175">Coiled coil</keyword>
<dbReference type="EMBL" id="DS178396">
    <property type="protein sequence ID" value="EFP93528.2"/>
    <property type="molecule type" value="Genomic_DNA"/>
</dbReference>
<dbReference type="Proteomes" id="UP000008783">
    <property type="component" value="Unassembled WGS sequence"/>
</dbReference>
<dbReference type="VEuPathDB" id="FungiDB:PGTG_18942"/>
<dbReference type="GeneID" id="10543643"/>
<evidence type="ECO:0000256" key="1">
    <source>
        <dbReference type="SAM" id="Coils"/>
    </source>
</evidence>
<reference evidence="3" key="2">
    <citation type="journal article" date="2011" name="Proc. Natl. Acad. Sci. U.S.A.">
        <title>Obligate biotrophy features unraveled by the genomic analysis of rust fungi.</title>
        <authorList>
            <person name="Duplessis S."/>
            <person name="Cuomo C.A."/>
            <person name="Lin Y.-C."/>
            <person name="Aerts A."/>
            <person name="Tisserant E."/>
            <person name="Veneault-Fourrey C."/>
            <person name="Joly D.L."/>
            <person name="Hacquard S."/>
            <person name="Amselem J."/>
            <person name="Cantarel B.L."/>
            <person name="Chiu R."/>
            <person name="Coutinho P.M."/>
            <person name="Feau N."/>
            <person name="Field M."/>
            <person name="Frey P."/>
            <person name="Gelhaye E."/>
            <person name="Goldberg J."/>
            <person name="Grabherr M.G."/>
            <person name="Kodira C.D."/>
            <person name="Kohler A."/>
            <person name="Kuees U."/>
            <person name="Lindquist E.A."/>
            <person name="Lucas S.M."/>
            <person name="Mago R."/>
            <person name="Mauceli E."/>
            <person name="Morin E."/>
            <person name="Murat C."/>
            <person name="Pangilinan J.L."/>
            <person name="Park R."/>
            <person name="Pearson M."/>
            <person name="Quesneville H."/>
            <person name="Rouhier N."/>
            <person name="Sakthikumar S."/>
            <person name="Salamov A.A."/>
            <person name="Schmutz J."/>
            <person name="Selles B."/>
            <person name="Shapiro H."/>
            <person name="Tanguay P."/>
            <person name="Tuskan G.A."/>
            <person name="Henrissat B."/>
            <person name="Van de Peer Y."/>
            <person name="Rouze P."/>
            <person name="Ellis J.G."/>
            <person name="Dodds P.N."/>
            <person name="Schein J.E."/>
            <person name="Zhong S."/>
            <person name="Hamelin R.C."/>
            <person name="Grigoriev I.V."/>
            <person name="Szabo L.J."/>
            <person name="Martin F."/>
        </authorList>
    </citation>
    <scope>NUCLEOTIDE SEQUENCE [LARGE SCALE GENOMIC DNA]</scope>
    <source>
        <strain evidence="3">CRL 75-36-700-3 / race SCCL</strain>
    </source>
</reference>
<evidence type="ECO:0000313" key="3">
    <source>
        <dbReference type="Proteomes" id="UP000008783"/>
    </source>
</evidence>
<dbReference type="HOGENOM" id="CLU_880381_0_0_1"/>
<gene>
    <name evidence="2" type="ORF">PGTG_18942</name>
</gene>
<proteinExistence type="predicted"/>
<dbReference type="Gene3D" id="1.20.5.170">
    <property type="match status" value="1"/>
</dbReference>
<organism evidence="2 3">
    <name type="scientific">Puccinia graminis f. sp. tritici (strain CRL 75-36-700-3 / race SCCL)</name>
    <name type="common">Black stem rust fungus</name>
    <dbReference type="NCBI Taxonomy" id="418459"/>
    <lineage>
        <taxon>Eukaryota</taxon>
        <taxon>Fungi</taxon>
        <taxon>Dikarya</taxon>
        <taxon>Basidiomycota</taxon>
        <taxon>Pucciniomycotina</taxon>
        <taxon>Pucciniomycetes</taxon>
        <taxon>Pucciniales</taxon>
        <taxon>Pucciniaceae</taxon>
        <taxon>Puccinia</taxon>
    </lineage>
</organism>
<dbReference type="RefSeq" id="XP_003337947.2">
    <property type="nucleotide sequence ID" value="XM_003337899.2"/>
</dbReference>
<sequence>MDPITEEYTADAFVHYAAHGFLRPKHPRHGNHIEIISVSRKELEKHLLEHYQEMQRNFEIQLAERTMEYNKQIQYKNDEIRNLSHEWATNLEKVKEDRNAETQRVVRLERKLQQLQSNFNVIHTQRLEAQEEVSGYQSRLKNLKDRLHKAIMQQDTLHRQLVEAHKVIETNIKNLAKSEQVLKETKVELKSVMYKGYSHYRLKSHLLSSENSKLKGENQELLSEISTSKAILVEQTLANTEIRVLVSKLQDNLVELEILPSDARENRPIFNAIVSNFDLSDSPLHYSNGFETYIMQLERPSHHPTIPNGCYKLEDV</sequence>
<evidence type="ECO:0000313" key="2">
    <source>
        <dbReference type="EMBL" id="EFP93528.2"/>
    </source>
</evidence>
<accession>E3LAF3</accession>
<keyword evidence="3" id="KW-1185">Reference proteome</keyword>
<reference key="1">
    <citation type="submission" date="2007-01" db="EMBL/GenBank/DDBJ databases">
        <title>The Genome Sequence of Puccinia graminis f. sp. tritici Strain CRL 75-36-700-3.</title>
        <authorList>
            <consortium name="The Broad Institute Genome Sequencing Platform"/>
            <person name="Birren B."/>
            <person name="Lander E."/>
            <person name="Galagan J."/>
            <person name="Nusbaum C."/>
            <person name="Devon K."/>
            <person name="Cuomo C."/>
            <person name="Jaffe D."/>
            <person name="Butler J."/>
            <person name="Alvarez P."/>
            <person name="Gnerre S."/>
            <person name="Grabherr M."/>
            <person name="Mauceli E."/>
            <person name="Brockman W."/>
            <person name="Young S."/>
            <person name="LaButti K."/>
            <person name="Sykes S."/>
            <person name="DeCaprio D."/>
            <person name="Crawford M."/>
            <person name="Koehrsen M."/>
            <person name="Engels R."/>
            <person name="Montgomery P."/>
            <person name="Pearson M."/>
            <person name="Howarth C."/>
            <person name="Larson L."/>
            <person name="White J."/>
            <person name="Zeng Q."/>
            <person name="Kodira C."/>
            <person name="Yandava C."/>
            <person name="Alvarado L."/>
            <person name="O'Leary S."/>
            <person name="Szabo L."/>
            <person name="Dean R."/>
            <person name="Schein J."/>
        </authorList>
    </citation>
    <scope>NUCLEOTIDE SEQUENCE</scope>
    <source>
        <strain>CRL 75-36-700-3</strain>
    </source>
</reference>
<dbReference type="KEGG" id="pgr:PGTG_18942"/>
<dbReference type="OrthoDB" id="10307333at2759"/>
<protein>
    <submittedName>
        <fullName evidence="2">Uncharacterized protein</fullName>
    </submittedName>
</protein>
<dbReference type="AlphaFoldDB" id="E3LAF3"/>